<keyword evidence="4" id="KW-1185">Reference proteome</keyword>
<feature type="compositionally biased region" description="Low complexity" evidence="2">
    <location>
        <begin position="124"/>
        <end position="157"/>
    </location>
</feature>
<dbReference type="Pfam" id="PF13432">
    <property type="entry name" value="TPR_16"/>
    <property type="match status" value="3"/>
</dbReference>
<feature type="repeat" description="TPR" evidence="1">
    <location>
        <begin position="302"/>
        <end position="335"/>
    </location>
</feature>
<name>A0ABR2YIZ4_9CHLO</name>
<dbReference type="PANTHER" id="PTHR44749:SF1">
    <property type="entry name" value="TETRATRICOPEPTIDE-LIKE HELICAL DOMAIN-CONTAINING PROTEIN"/>
    <property type="match status" value="1"/>
</dbReference>
<gene>
    <name evidence="3" type="ORF">WJX75_002055</name>
</gene>
<feature type="repeat" description="TPR" evidence="1">
    <location>
        <begin position="36"/>
        <end position="69"/>
    </location>
</feature>
<dbReference type="InterPro" id="IPR044650">
    <property type="entry name" value="SRFR1-like"/>
</dbReference>
<evidence type="ECO:0000256" key="1">
    <source>
        <dbReference type="PROSITE-ProRule" id="PRU00339"/>
    </source>
</evidence>
<evidence type="ECO:0000313" key="3">
    <source>
        <dbReference type="EMBL" id="KAK9906455.1"/>
    </source>
</evidence>
<dbReference type="PROSITE" id="PS50005">
    <property type="entry name" value="TPR"/>
    <property type="match status" value="3"/>
</dbReference>
<dbReference type="SUPFAM" id="SSF48452">
    <property type="entry name" value="TPR-like"/>
    <property type="match status" value="2"/>
</dbReference>
<proteinExistence type="predicted"/>
<feature type="repeat" description="TPR" evidence="1">
    <location>
        <begin position="336"/>
        <end position="369"/>
    </location>
</feature>
<dbReference type="InterPro" id="IPR011990">
    <property type="entry name" value="TPR-like_helical_dom_sf"/>
</dbReference>
<dbReference type="PANTHER" id="PTHR44749">
    <property type="entry name" value="SUPPRESSOR OF RPS4-RLD 1"/>
    <property type="match status" value="1"/>
</dbReference>
<reference evidence="3 4" key="1">
    <citation type="journal article" date="2024" name="Nat. Commun.">
        <title>Phylogenomics reveals the evolutionary origins of lichenization in chlorophyte algae.</title>
        <authorList>
            <person name="Puginier C."/>
            <person name="Libourel C."/>
            <person name="Otte J."/>
            <person name="Skaloud P."/>
            <person name="Haon M."/>
            <person name="Grisel S."/>
            <person name="Petersen M."/>
            <person name="Berrin J.G."/>
            <person name="Delaux P.M."/>
            <person name="Dal Grande F."/>
            <person name="Keller J."/>
        </authorList>
    </citation>
    <scope>NUCLEOTIDE SEQUENCE [LARGE SCALE GENOMIC DNA]</scope>
    <source>
        <strain evidence="3 4">SAG 216-7</strain>
    </source>
</reference>
<sequence>MEENFRRGDFSRIIKQIDDSIEASSSSGRDESKVTSQIYCNRGFCHQRLNLNRKALKDYDEALRIQPNNVLALLRKGQVLTALKRGSEARAQWEQALRSFQVSDDLALLEEFNSLLDGRHSREPSASVPAAPVQPSQNSKASPPNAATPTTTSKAAAEPIANGVQSGKEQPAQRKANGSAKQPSALVRAACLDPGTGVSIAVGHVNEGNLSEAIDILDHIIATTNGAHLSGAHVARGTARAMMRDLKGAIEDFDVTIEKVPAYSDAWMRRGQARAALGEDEDALVDLARCLQLSAAEPARQAEARLERGKILHKKRDYRAAVAELQQTVELNPNSQQAWNFLGLCQVSMGDIRLGAAAYERVLSTDPNNLEAWMHLAQARKEEASVEAAEAAFSRAAELDRDGGRASARLRMQAHMYQGLGRHRRAAQLLKQALDASSSPDALVECLHLRGACHHAVGEFIEAVANYERAFSMEVPELSDDARSRQFLSFYQREMALYTLNRLDEPVAEYCVDRDLHPIFKELWCKKMPPTAQLLSVYKLQPLPPGGLPPAPPGAAPGDVASLIRRADALGKLLQYRQQGFLTNARQQRMAGLAVIELAQALRHLMAERAAGREVPGPAGASGCADSHPFGWRDAMDIIVKWRQLSEPNDQVIWVDLLTKEEFEAGFGSHTPIYSGQTKCVRYYMNFDRGFALLKSILAEEGRAFDAQNEAIPLAGEHKQAEIRDARSAGDMWRAIGADSWVFVPIASSARPGHSMEGTRLTLVKLRNQPEAFEFSIKTPVTPARWDDYDAELSALWEALLAEMSAGNAPGLARTALTFAYFWYNFMPLARGTAAAGYVAILGIFLAAGMPITSPIPKAYQVDWEAILARSADPFIASVSPWLYPPAARGEPNASLEHGHEFESLPPVKDVLSTARRRLDALNAC</sequence>
<evidence type="ECO:0008006" key="5">
    <source>
        <dbReference type="Google" id="ProtNLM"/>
    </source>
</evidence>
<protein>
    <recommendedName>
        <fullName evidence="5">TPR-like protein</fullName>
    </recommendedName>
</protein>
<dbReference type="Pfam" id="PF00515">
    <property type="entry name" value="TPR_1"/>
    <property type="match status" value="1"/>
</dbReference>
<keyword evidence="1" id="KW-0802">TPR repeat</keyword>
<dbReference type="SMART" id="SM00028">
    <property type="entry name" value="TPR"/>
    <property type="match status" value="9"/>
</dbReference>
<dbReference type="InterPro" id="IPR019734">
    <property type="entry name" value="TPR_rpt"/>
</dbReference>
<accession>A0ABR2YIZ4</accession>
<feature type="region of interest" description="Disordered" evidence="2">
    <location>
        <begin position="119"/>
        <end position="183"/>
    </location>
</feature>
<organism evidence="3 4">
    <name type="scientific">Coccomyxa subellipsoidea</name>
    <dbReference type="NCBI Taxonomy" id="248742"/>
    <lineage>
        <taxon>Eukaryota</taxon>
        <taxon>Viridiplantae</taxon>
        <taxon>Chlorophyta</taxon>
        <taxon>core chlorophytes</taxon>
        <taxon>Trebouxiophyceae</taxon>
        <taxon>Trebouxiophyceae incertae sedis</taxon>
        <taxon>Coccomyxaceae</taxon>
        <taxon>Coccomyxa</taxon>
    </lineage>
</organism>
<dbReference type="EMBL" id="JALJOT010000010">
    <property type="protein sequence ID" value="KAK9906455.1"/>
    <property type="molecule type" value="Genomic_DNA"/>
</dbReference>
<comment type="caution">
    <text evidence="3">The sequence shown here is derived from an EMBL/GenBank/DDBJ whole genome shotgun (WGS) entry which is preliminary data.</text>
</comment>
<dbReference type="Proteomes" id="UP001491310">
    <property type="component" value="Unassembled WGS sequence"/>
</dbReference>
<dbReference type="Gene3D" id="1.25.40.10">
    <property type="entry name" value="Tetratricopeptide repeat domain"/>
    <property type="match status" value="3"/>
</dbReference>
<evidence type="ECO:0000256" key="2">
    <source>
        <dbReference type="SAM" id="MobiDB-lite"/>
    </source>
</evidence>
<evidence type="ECO:0000313" key="4">
    <source>
        <dbReference type="Proteomes" id="UP001491310"/>
    </source>
</evidence>